<name>A0A6C2UNT0_9BACT</name>
<dbReference type="Proteomes" id="UP000346198">
    <property type="component" value="Unassembled WGS sequence"/>
</dbReference>
<evidence type="ECO:0008006" key="4">
    <source>
        <dbReference type="Google" id="ProtNLM"/>
    </source>
</evidence>
<dbReference type="InterPro" id="IPR036116">
    <property type="entry name" value="FN3_sf"/>
</dbReference>
<dbReference type="Gene3D" id="2.60.40.10">
    <property type="entry name" value="Immunoglobulins"/>
    <property type="match status" value="1"/>
</dbReference>
<feature type="signal peptide" evidence="1">
    <location>
        <begin position="1"/>
        <end position="21"/>
    </location>
</feature>
<proteinExistence type="predicted"/>
<feature type="chain" id="PRO_5025341721" description="Fibronectin type-III domain-containing protein" evidence="1">
    <location>
        <begin position="22"/>
        <end position="778"/>
    </location>
</feature>
<dbReference type="RefSeq" id="WP_136063368.1">
    <property type="nucleotide sequence ID" value="NZ_CAAHFH010000002.1"/>
</dbReference>
<dbReference type="SUPFAM" id="SSF49265">
    <property type="entry name" value="Fibronectin type III"/>
    <property type="match status" value="1"/>
</dbReference>
<accession>A0A6C2UNT0</accession>
<evidence type="ECO:0000313" key="2">
    <source>
        <dbReference type="EMBL" id="VGO21940.1"/>
    </source>
</evidence>
<keyword evidence="3" id="KW-1185">Reference proteome</keyword>
<protein>
    <recommendedName>
        <fullName evidence="4">Fibronectin type-III domain-containing protein</fullName>
    </recommendedName>
</protein>
<sequence length="778" mass="83530">MRHPTILLVTALMAVTATTQAADLYLDNNGTDSGFALNWSDVIKSSTYFSFTNNVWNTDPAGGAGGSLTNVSNGDTLHFGVSSNSVMINLLDFEGVEVGGLYAFQDVGSDDSAAFTIRKNGGGAEYLHFASNAVVNCDGVTMNWAYDFATVGDFTVTGDHDLNMVDGAVKVDGICTLSSDQTVETSRYQSQDPNLSSSSDFTLNSGATLNFDSNLFDTQWVPKTVEVGTFRGSGTIDRAGSGATISPNLSIEFEGVGFQNGAATDSILIDEQFKMTMTPTAASTFEISKAASVTACDTLNYRDFSDANPTFHKLTVDGALTVELLAGSDALTDGDEFELIAISTDDSNNLNGVFDSVSLPTLDAGLAWDMGRFYVDGILRVVSGDAVLPAAPANLNATNGEYSVTLDWDANSEADFSHYAIMRSRTQGNGYERVGSTVDTEYVDTFRSEGGYYYYQVVAVDTLGNESVGNDEIPLELNQLFFNTDWEHSKVAWQYVDLYGYWKAGQRDRSAKLQVWPKNHPVNDSVPASSAFSVRAFPEASADNYVQQSVAGSAGTEYSLVANVKPNVYFRGDGYSGQIFLELGFLGTSGLITNMVTELAFDDWAITTNTMTAPAGTTTVRGKLHWTSSETKPGGGPFFDRISLYKTSAGYEAWSGGWGVDIGATTNDYDNDGANNLYEYGLGGDPTKASDVGTLPVYETMQLGGGSNVFTYVYVEQTDPSAGLDYYLNLSPSLSIPSWTNTGYSVSYGSPSDGFRDVTNTIPVDVDSKFINLIIEEL</sequence>
<dbReference type="AlphaFoldDB" id="A0A6C2UNT0"/>
<gene>
    <name evidence="2" type="ORF">SCARR_04020</name>
</gene>
<reference evidence="2 3" key="1">
    <citation type="submission" date="2019-04" db="EMBL/GenBank/DDBJ databases">
        <authorList>
            <person name="Van Vliet M D."/>
        </authorList>
    </citation>
    <scope>NUCLEOTIDE SEQUENCE [LARGE SCALE GENOMIC DNA]</scope>
    <source>
        <strain evidence="2 3">F21</strain>
    </source>
</reference>
<evidence type="ECO:0000256" key="1">
    <source>
        <dbReference type="SAM" id="SignalP"/>
    </source>
</evidence>
<dbReference type="EMBL" id="CAAHFH010000002">
    <property type="protein sequence ID" value="VGO21940.1"/>
    <property type="molecule type" value="Genomic_DNA"/>
</dbReference>
<organism evidence="2 3">
    <name type="scientific">Pontiella sulfatireligans</name>
    <dbReference type="NCBI Taxonomy" id="2750658"/>
    <lineage>
        <taxon>Bacteria</taxon>
        <taxon>Pseudomonadati</taxon>
        <taxon>Kiritimatiellota</taxon>
        <taxon>Kiritimatiellia</taxon>
        <taxon>Kiritimatiellales</taxon>
        <taxon>Pontiellaceae</taxon>
        <taxon>Pontiella</taxon>
    </lineage>
</organism>
<keyword evidence="1" id="KW-0732">Signal</keyword>
<evidence type="ECO:0000313" key="3">
    <source>
        <dbReference type="Proteomes" id="UP000346198"/>
    </source>
</evidence>
<dbReference type="InterPro" id="IPR013783">
    <property type="entry name" value="Ig-like_fold"/>
</dbReference>